<protein>
    <submittedName>
        <fullName evidence="6">16S/23S rRNA (Cytidine-2'-O)-methyltransferase</fullName>
        <ecNumber evidence="6">2.1.1.226</ecNumber>
        <ecNumber evidence="6">2.1.1.227</ecNumber>
    </submittedName>
</protein>
<keyword evidence="6" id="KW-0489">Methyltransferase</keyword>
<dbReference type="CDD" id="cd02440">
    <property type="entry name" value="AdoMet_MTases"/>
    <property type="match status" value="1"/>
</dbReference>
<gene>
    <name evidence="6" type="primary">tlyA</name>
    <name evidence="6" type="ORF">CINS_0654</name>
</gene>
<dbReference type="SUPFAM" id="SSF55174">
    <property type="entry name" value="Alpha-L RNA-binding motif"/>
    <property type="match status" value="1"/>
</dbReference>
<evidence type="ECO:0000259" key="4">
    <source>
        <dbReference type="Pfam" id="PF01479"/>
    </source>
</evidence>
<proteinExistence type="inferred from homology"/>
<keyword evidence="1 3" id="KW-0694">RNA-binding</keyword>
<dbReference type="InterPro" id="IPR002877">
    <property type="entry name" value="RNA_MeTrfase_FtsJ_dom"/>
</dbReference>
<dbReference type="Gene3D" id="3.40.50.150">
    <property type="entry name" value="Vaccinia Virus protein VP39"/>
    <property type="match status" value="1"/>
</dbReference>
<dbReference type="CDD" id="cd00165">
    <property type="entry name" value="S4"/>
    <property type="match status" value="1"/>
</dbReference>
<dbReference type="Proteomes" id="UP000031163">
    <property type="component" value="Chromosome"/>
</dbReference>
<dbReference type="GO" id="GO:0003723">
    <property type="term" value="F:RNA binding"/>
    <property type="evidence" value="ECO:0007669"/>
    <property type="project" value="UniProtKB-KW"/>
</dbReference>
<dbReference type="InterPro" id="IPR029063">
    <property type="entry name" value="SAM-dependent_MTases_sf"/>
</dbReference>
<dbReference type="GO" id="GO:0032259">
    <property type="term" value="P:methylation"/>
    <property type="evidence" value="ECO:0007669"/>
    <property type="project" value="UniProtKB-KW"/>
</dbReference>
<dbReference type="Pfam" id="PF01728">
    <property type="entry name" value="FtsJ"/>
    <property type="match status" value="1"/>
</dbReference>
<dbReference type="PROSITE" id="PS50889">
    <property type="entry name" value="S4"/>
    <property type="match status" value="1"/>
</dbReference>
<dbReference type="HOGENOM" id="CLU_058015_1_0_7"/>
<dbReference type="Gene3D" id="3.10.290.10">
    <property type="entry name" value="RNA-binding S4 domain"/>
    <property type="match status" value="1"/>
</dbReference>
<reference evidence="6 7" key="1">
    <citation type="journal article" date="2014" name="Genome Biol. Evol.">
        <title>Comparative Genomics of the Campylobacter lari Group.</title>
        <authorList>
            <person name="Miller W.G."/>
            <person name="Yee E."/>
            <person name="Chapman M.H."/>
            <person name="Smith T.P."/>
            <person name="Bono J.L."/>
            <person name="Huynh S."/>
            <person name="Parker C.T."/>
            <person name="Vandamme P."/>
            <person name="Luong K."/>
            <person name="Korlach J."/>
        </authorList>
    </citation>
    <scope>NUCLEOTIDE SEQUENCE [LARGE SCALE GENOMIC DNA]</scope>
    <source>
        <strain evidence="6 7">NCTC 12927</strain>
    </source>
</reference>
<dbReference type="GO" id="GO:0008168">
    <property type="term" value="F:methyltransferase activity"/>
    <property type="evidence" value="ECO:0007669"/>
    <property type="project" value="UniProtKB-KW"/>
</dbReference>
<keyword evidence="6" id="KW-0808">Transferase</keyword>
<dbReference type="InterPro" id="IPR047048">
    <property type="entry name" value="TlyA"/>
</dbReference>
<dbReference type="EC" id="2.1.1.226" evidence="6"/>
<evidence type="ECO:0000313" key="6">
    <source>
        <dbReference type="EMBL" id="AJC87624.1"/>
    </source>
</evidence>
<feature type="domain" description="RNA-binding S4" evidence="4">
    <location>
        <begin position="1"/>
        <end position="40"/>
    </location>
</feature>
<evidence type="ECO:0000256" key="1">
    <source>
        <dbReference type="ARBA" id="ARBA00022884"/>
    </source>
</evidence>
<evidence type="ECO:0000256" key="2">
    <source>
        <dbReference type="ARBA" id="ARBA00029460"/>
    </source>
</evidence>
<dbReference type="SUPFAM" id="SSF53335">
    <property type="entry name" value="S-adenosyl-L-methionine-dependent methyltransferases"/>
    <property type="match status" value="1"/>
</dbReference>
<organism evidence="6 7">
    <name type="scientific">Campylobacter insulaenigrae NCTC 12927</name>
    <dbReference type="NCBI Taxonomy" id="1031564"/>
    <lineage>
        <taxon>Bacteria</taxon>
        <taxon>Pseudomonadati</taxon>
        <taxon>Campylobacterota</taxon>
        <taxon>Epsilonproteobacteria</taxon>
        <taxon>Campylobacterales</taxon>
        <taxon>Campylobacteraceae</taxon>
        <taxon>Campylobacter</taxon>
    </lineage>
</organism>
<evidence type="ECO:0000259" key="5">
    <source>
        <dbReference type="Pfam" id="PF01728"/>
    </source>
</evidence>
<dbReference type="PANTHER" id="PTHR32319:SF0">
    <property type="entry name" value="BACTERIAL HEMOLYSIN-LIKE PROTEIN"/>
    <property type="match status" value="1"/>
</dbReference>
<evidence type="ECO:0000256" key="3">
    <source>
        <dbReference type="PROSITE-ProRule" id="PRU00182"/>
    </source>
</evidence>
<name>A0A0A8H407_9BACT</name>
<dbReference type="STRING" id="1031564.CINS_0654"/>
<dbReference type="PANTHER" id="PTHR32319">
    <property type="entry name" value="BACTERIAL HEMOLYSIN-LIKE PROTEIN"/>
    <property type="match status" value="1"/>
</dbReference>
<dbReference type="EMBL" id="CP007770">
    <property type="protein sequence ID" value="AJC87624.1"/>
    <property type="molecule type" value="Genomic_DNA"/>
</dbReference>
<dbReference type="AlphaFoldDB" id="A0A0A8H407"/>
<dbReference type="EC" id="2.1.1.227" evidence="6"/>
<dbReference type="Pfam" id="PF01479">
    <property type="entry name" value="S4"/>
    <property type="match status" value="1"/>
</dbReference>
<feature type="domain" description="Ribosomal RNA methyltransferase FtsJ" evidence="5">
    <location>
        <begin position="60"/>
        <end position="238"/>
    </location>
</feature>
<evidence type="ECO:0000313" key="7">
    <source>
        <dbReference type="Proteomes" id="UP000031163"/>
    </source>
</evidence>
<sequence length="240" mass="27670">MRFDIFVSQKLNISRNKARELIENQQILLNGEAKKISYNIDNAEPLEDKSLELTLLEDFFVSRAAYKLKYFLQNYPASIENKICLDIGSSTGGFVQILHQKNAKMIYALDVGSNQLHEKLKTLNNIILYENMDLRNFNSKIKFDVITCDVSFISLVHLLPYINNLAKDTIILLFKPQFEVGKNIKRNKNGVVKDDKAIKLAKMSFEKECAKLGWILQMTQISNLKGKEGNVEFFYAYKKI</sequence>
<dbReference type="InterPro" id="IPR002942">
    <property type="entry name" value="S4_RNA-bd"/>
</dbReference>
<dbReference type="InterPro" id="IPR036986">
    <property type="entry name" value="S4_RNA-bd_sf"/>
</dbReference>
<dbReference type="RefSeq" id="WP_039649793.1">
    <property type="nucleotide sequence ID" value="NZ_CP007770.1"/>
</dbReference>
<accession>A0A0A8H407</accession>
<dbReference type="KEGG" id="cis:CINS_0654"/>
<dbReference type="GeneID" id="74431458"/>
<comment type="similarity">
    <text evidence="2">Belongs to the TlyA family.</text>
</comment>